<feature type="region of interest" description="Disordered" evidence="1">
    <location>
        <begin position="307"/>
        <end position="326"/>
    </location>
</feature>
<gene>
    <name evidence="3" type="ORF">ET471_02565</name>
</gene>
<evidence type="ECO:0000256" key="2">
    <source>
        <dbReference type="SAM" id="SignalP"/>
    </source>
</evidence>
<keyword evidence="4" id="KW-1185">Reference proteome</keyword>
<reference evidence="3 4" key="1">
    <citation type="submission" date="2019-01" db="EMBL/GenBank/DDBJ databases">
        <title>Genome sequencing of strain FW10M-9.</title>
        <authorList>
            <person name="Heo J."/>
            <person name="Kim S.-J."/>
            <person name="Kim J.-S."/>
            <person name="Hong S.-B."/>
            <person name="Kwon S.-W."/>
        </authorList>
    </citation>
    <scope>NUCLEOTIDE SEQUENCE [LARGE SCALE GENOMIC DNA]</scope>
    <source>
        <strain evidence="3 4">FW10M-9</strain>
    </source>
</reference>
<evidence type="ECO:0008006" key="5">
    <source>
        <dbReference type="Google" id="ProtNLM"/>
    </source>
</evidence>
<keyword evidence="2" id="KW-0732">Signal</keyword>
<name>A0A4P6F0U7_9MICO</name>
<evidence type="ECO:0000256" key="1">
    <source>
        <dbReference type="SAM" id="MobiDB-lite"/>
    </source>
</evidence>
<organism evidence="3 4">
    <name type="scientific">Xylanimonas protaetiae</name>
    <dbReference type="NCBI Taxonomy" id="2509457"/>
    <lineage>
        <taxon>Bacteria</taxon>
        <taxon>Bacillati</taxon>
        <taxon>Actinomycetota</taxon>
        <taxon>Actinomycetes</taxon>
        <taxon>Micrococcales</taxon>
        <taxon>Promicromonosporaceae</taxon>
        <taxon>Xylanimonas</taxon>
    </lineage>
</organism>
<dbReference type="RefSeq" id="WP_129186464.1">
    <property type="nucleotide sequence ID" value="NZ_CP035493.1"/>
</dbReference>
<dbReference type="Proteomes" id="UP000292118">
    <property type="component" value="Chromosome"/>
</dbReference>
<feature type="chain" id="PRO_5020280408" description="Cell wall-binding repeat-containing protein" evidence="2">
    <location>
        <begin position="29"/>
        <end position="476"/>
    </location>
</feature>
<dbReference type="EMBL" id="CP035493">
    <property type="protein sequence ID" value="QAY69064.1"/>
    <property type="molecule type" value="Genomic_DNA"/>
</dbReference>
<proteinExistence type="predicted"/>
<evidence type="ECO:0000313" key="3">
    <source>
        <dbReference type="EMBL" id="QAY69064.1"/>
    </source>
</evidence>
<dbReference type="OrthoDB" id="9812120at2"/>
<evidence type="ECO:0000313" key="4">
    <source>
        <dbReference type="Proteomes" id="UP000292118"/>
    </source>
</evidence>
<dbReference type="AlphaFoldDB" id="A0A4P6F0U7"/>
<sequence length="476" mass="48104">MDLRQVRLVRRAVVATLALALTAGLVGCAPEPDVPTASPSGAPAVEVRQLQDHTTTLTAADPAELALDASRLVFERAPVVVLASFGDEAAAPVLSAVATALDAPVLWADGPADRSVQSEAERLGARGAVVVEDDRLPVDGDATPSAATAAADAAGLKVVHLDPDAAVTDGPDGAPVMEHAALEDLRHALGDTLPTTPATRLTEVLALVDPTDGQEAALATLRAAGAVTEVVPGGDLGATAASVRTVNDAQALTVVGVGPGFADADAFAWQVAAAETGQVLPNGTQRLAGATFAATAARVSDAPQQMLAATDDDPPSAPADPAASTTLPTLVLRASARVREAGTDRTYLRPETVETLTPLVEAARRKGLYVVLELEGGSATLLDQVRALDPLLSTGGVGVLVHPEQRRSGAGRERGGAVTVAELQEVVDHLAALTADHALPQVLLAVHSLGTAVEGGDALAARPQVAVVDSGVLEGL</sequence>
<feature type="signal peptide" evidence="2">
    <location>
        <begin position="1"/>
        <end position="28"/>
    </location>
</feature>
<dbReference type="KEGG" id="xya:ET471_02565"/>
<dbReference type="PROSITE" id="PS51257">
    <property type="entry name" value="PROKAR_LIPOPROTEIN"/>
    <property type="match status" value="1"/>
</dbReference>
<accession>A0A4P6F0U7</accession>
<protein>
    <recommendedName>
        <fullName evidence="5">Cell wall-binding repeat-containing protein</fullName>
    </recommendedName>
</protein>